<gene>
    <name evidence="1" type="ORF">PXEA_LOCUS7337</name>
</gene>
<dbReference type="EMBL" id="CAAALY010019307">
    <property type="protein sequence ID" value="VEL13897.1"/>
    <property type="molecule type" value="Genomic_DNA"/>
</dbReference>
<name>A0A3S5BQQ0_9PLAT</name>
<protein>
    <submittedName>
        <fullName evidence="1">Uncharacterized protein</fullName>
    </submittedName>
</protein>
<sequence>MGAEWDRVLGLPVCVGEQLNEGGQQWEGDGVYPSDGERGINEVAVKSRKCVHHRLFHNYDEPEVGLPGLQRKPPFLTRHETFWAEEINQPKWEDLLRLNKEAARVSSCVEAVSGFTPFARAPLQSCRSSVFLKPWYPGLTFFTLSAVELRLLRSSQGSLQWETSRCPD</sequence>
<proteinExistence type="predicted"/>
<reference evidence="1" key="1">
    <citation type="submission" date="2018-11" db="EMBL/GenBank/DDBJ databases">
        <authorList>
            <consortium name="Pathogen Informatics"/>
        </authorList>
    </citation>
    <scope>NUCLEOTIDE SEQUENCE</scope>
</reference>
<dbReference type="AlphaFoldDB" id="A0A3S5BQQ0"/>
<evidence type="ECO:0000313" key="1">
    <source>
        <dbReference type="EMBL" id="VEL13897.1"/>
    </source>
</evidence>
<comment type="caution">
    <text evidence="1">The sequence shown here is derived from an EMBL/GenBank/DDBJ whole genome shotgun (WGS) entry which is preliminary data.</text>
</comment>
<dbReference type="Proteomes" id="UP000784294">
    <property type="component" value="Unassembled WGS sequence"/>
</dbReference>
<keyword evidence="2" id="KW-1185">Reference proteome</keyword>
<organism evidence="1 2">
    <name type="scientific">Protopolystoma xenopodis</name>
    <dbReference type="NCBI Taxonomy" id="117903"/>
    <lineage>
        <taxon>Eukaryota</taxon>
        <taxon>Metazoa</taxon>
        <taxon>Spiralia</taxon>
        <taxon>Lophotrochozoa</taxon>
        <taxon>Platyhelminthes</taxon>
        <taxon>Monogenea</taxon>
        <taxon>Polyopisthocotylea</taxon>
        <taxon>Polystomatidea</taxon>
        <taxon>Polystomatidae</taxon>
        <taxon>Protopolystoma</taxon>
    </lineage>
</organism>
<evidence type="ECO:0000313" key="2">
    <source>
        <dbReference type="Proteomes" id="UP000784294"/>
    </source>
</evidence>
<accession>A0A3S5BQQ0</accession>